<accession>A0A3B0XWC6</accession>
<name>A0A3B0XWC6_9ZZZZ</name>
<dbReference type="AlphaFoldDB" id="A0A3B0XWC6"/>
<sequence length="297" mass="33604">MYKPSVYHEGELRLQQHSGVEAIADKLSKTMIMDYLDKQHEQFYVSLNMLFIASIDEYDRPWASVIAGSQGFISVPDAQHLSIDAQIIAGDILKENILHNNQIGLLGLEHHSRRRNRMAGVLVEKNNRQLLIKVKQAFGNCAKYIQARRASVSEDTQHAQNNPVKEYSKINDACRALISRADTFFIASYYPQSQHKGADISHRGGAPGFVKIEGNDTLVVNDYAGNNLYMTLGNLHSHPCAGLLFIDYDNGDLWQFQCKVEIIETPGGEYSRKMKLKIVEIKKLENALNLKWQLLES</sequence>
<dbReference type="InterPro" id="IPR012349">
    <property type="entry name" value="Split_barrel_FMN-bd"/>
</dbReference>
<organism evidence="1">
    <name type="scientific">hydrothermal vent metagenome</name>
    <dbReference type="NCBI Taxonomy" id="652676"/>
    <lineage>
        <taxon>unclassified sequences</taxon>
        <taxon>metagenomes</taxon>
        <taxon>ecological metagenomes</taxon>
    </lineage>
</organism>
<evidence type="ECO:0000313" key="1">
    <source>
        <dbReference type="EMBL" id="VAW68463.1"/>
    </source>
</evidence>
<dbReference type="PANTHER" id="PTHR42815:SF2">
    <property type="entry name" value="FAD-BINDING, PUTATIVE (AFU_ORTHOLOGUE AFUA_6G07600)-RELATED"/>
    <property type="match status" value="1"/>
</dbReference>
<protein>
    <submittedName>
        <fullName evidence="1">Probable iron-sulfur binding protein YPO1417</fullName>
    </submittedName>
</protein>
<proteinExistence type="predicted"/>
<dbReference type="PANTHER" id="PTHR42815">
    <property type="entry name" value="FAD-BINDING, PUTATIVE (AFU_ORTHOLOGUE AFUA_6G07600)-RELATED"/>
    <property type="match status" value="1"/>
</dbReference>
<reference evidence="1" key="1">
    <citation type="submission" date="2018-06" db="EMBL/GenBank/DDBJ databases">
        <authorList>
            <person name="Zhirakovskaya E."/>
        </authorList>
    </citation>
    <scope>NUCLEOTIDE SEQUENCE</scope>
</reference>
<gene>
    <name evidence="1" type="ORF">MNBD_GAMMA10-2030</name>
</gene>
<dbReference type="Gene3D" id="2.30.110.10">
    <property type="entry name" value="Electron Transport, Fmn-binding Protein, Chain A"/>
    <property type="match status" value="1"/>
</dbReference>
<dbReference type="EMBL" id="UOFJ01000338">
    <property type="protein sequence ID" value="VAW68463.1"/>
    <property type="molecule type" value="Genomic_DNA"/>
</dbReference>
<dbReference type="SUPFAM" id="SSF50475">
    <property type="entry name" value="FMN-binding split barrel"/>
    <property type="match status" value="1"/>
</dbReference>